<dbReference type="EMBL" id="AFYH01023108">
    <property type="status" value="NOT_ANNOTATED_CDS"/>
    <property type="molecule type" value="Genomic_DNA"/>
</dbReference>
<dbReference type="Proteomes" id="UP000008672">
    <property type="component" value="Unassembled WGS sequence"/>
</dbReference>
<feature type="domain" description="SKICH" evidence="3">
    <location>
        <begin position="22"/>
        <end position="125"/>
    </location>
</feature>
<dbReference type="Gene3D" id="6.10.250.3110">
    <property type="match status" value="1"/>
</dbReference>
<accession>H3B8W5</accession>
<feature type="coiled-coil region" evidence="2">
    <location>
        <begin position="151"/>
        <end position="307"/>
    </location>
</feature>
<name>H3B8W5_LATCH</name>
<evidence type="ECO:0000256" key="2">
    <source>
        <dbReference type="SAM" id="Coils"/>
    </source>
</evidence>
<dbReference type="AlphaFoldDB" id="H3B8W5"/>
<dbReference type="Ensembl" id="ENSLACT00000018469.1">
    <property type="protein sequence ID" value="ENSLACP00000018336.1"/>
    <property type="gene ID" value="ENSLACG00000016150.1"/>
</dbReference>
<dbReference type="EMBL" id="AFYH01023109">
    <property type="status" value="NOT_ANNOTATED_CDS"/>
    <property type="molecule type" value="Genomic_DNA"/>
</dbReference>
<organism evidence="4 5">
    <name type="scientific">Latimeria chalumnae</name>
    <name type="common">Coelacanth</name>
    <dbReference type="NCBI Taxonomy" id="7897"/>
    <lineage>
        <taxon>Eukaryota</taxon>
        <taxon>Metazoa</taxon>
        <taxon>Chordata</taxon>
        <taxon>Craniata</taxon>
        <taxon>Vertebrata</taxon>
        <taxon>Euteleostomi</taxon>
        <taxon>Coelacanthiformes</taxon>
        <taxon>Coelacanthidae</taxon>
        <taxon>Latimeria</taxon>
    </lineage>
</organism>
<dbReference type="InterPro" id="IPR041611">
    <property type="entry name" value="SKICH"/>
</dbReference>
<dbReference type="Gene3D" id="2.60.40.2840">
    <property type="match status" value="1"/>
</dbReference>
<keyword evidence="1 2" id="KW-0175">Coiled coil</keyword>
<reference evidence="4" key="2">
    <citation type="submission" date="2025-08" db="UniProtKB">
        <authorList>
            <consortium name="Ensembl"/>
        </authorList>
    </citation>
    <scope>IDENTIFICATION</scope>
</reference>
<protein>
    <recommendedName>
        <fullName evidence="3">SKICH domain-containing protein</fullName>
    </recommendedName>
</protein>
<dbReference type="GeneTree" id="ENSGT00950000183025"/>
<sequence>MSEREDEPPTSNIMGSANFSAVVFQEVQQSYVPGSPVICNYLLTQDIQPHSRDWIGIFKVGWIGTRDYYTFVWAPIPNVTVGALPSEQKVIFEAYYLPREDGEFYQFCYVDHKGVVRGASTPFRFQSVVENYILEADDDILIVTVQVSPRVLELAEKVEENEKVRRELEKENAELKEAAENSTREMETLRQFQEDQQQLERKVGELERSKEVLTQTVKSLKEQNEKLTGKVKQLKGEYETVWQESNSRKMEVNRLEEKNKKLMRENEQLEAKLKTVMDRIDALQFDVENYKKESEKLSSQLEVWKQKAENTTESQQVETFRQQLAAAATNRKQALLVLMAGSFSKELAQRLKDMEVQLKEFKKQEIQSAQQLKAERTSRVETEEKLRKVQEEKEHWRARFDKVDLQHQKFTILKKDSVDGGSSGQEKLQADVEQSKIQIQVGKAYVVAKYKECLRLRRQV</sequence>
<reference evidence="4" key="3">
    <citation type="submission" date="2025-09" db="UniProtKB">
        <authorList>
            <consortium name="Ensembl"/>
        </authorList>
    </citation>
    <scope>IDENTIFICATION</scope>
</reference>
<keyword evidence="5" id="KW-1185">Reference proteome</keyword>
<dbReference type="HOGENOM" id="CLU_021315_2_0_1"/>
<dbReference type="OMA" id="PFCFRNP"/>
<dbReference type="PANTHER" id="PTHR31915">
    <property type="entry name" value="SKICH DOMAIN-CONTAINING PROTEIN"/>
    <property type="match status" value="1"/>
</dbReference>
<dbReference type="Bgee" id="ENSLACG00000016150">
    <property type="expression patterns" value="Expressed in muscle tissue and 6 other cell types or tissues"/>
</dbReference>
<evidence type="ECO:0000259" key="3">
    <source>
        <dbReference type="Pfam" id="PF17751"/>
    </source>
</evidence>
<dbReference type="PANTHER" id="PTHR31915:SF8">
    <property type="entry name" value="TAX1-BINDING PROTEIN 1"/>
    <property type="match status" value="1"/>
</dbReference>
<feature type="coiled-coil region" evidence="2">
    <location>
        <begin position="344"/>
        <end position="399"/>
    </location>
</feature>
<reference evidence="5" key="1">
    <citation type="submission" date="2011-08" db="EMBL/GenBank/DDBJ databases">
        <title>The draft genome of Latimeria chalumnae.</title>
        <authorList>
            <person name="Di Palma F."/>
            <person name="Alfoldi J."/>
            <person name="Johnson J."/>
            <person name="Berlin A."/>
            <person name="Gnerre S."/>
            <person name="Jaffe D."/>
            <person name="MacCallum I."/>
            <person name="Young S."/>
            <person name="Walker B.J."/>
            <person name="Lander E."/>
            <person name="Lindblad-Toh K."/>
        </authorList>
    </citation>
    <scope>NUCLEOTIDE SEQUENCE [LARGE SCALE GENOMIC DNA]</scope>
    <source>
        <strain evidence="5">Wild caught</strain>
    </source>
</reference>
<dbReference type="FunFam" id="2.60.40.2840:FF:000002">
    <property type="entry name" value="Tax1-binding protein 1 isoform 2"/>
    <property type="match status" value="1"/>
</dbReference>
<dbReference type="InParanoid" id="H3B8W5"/>
<dbReference type="Pfam" id="PF17751">
    <property type="entry name" value="SKICH"/>
    <property type="match status" value="1"/>
</dbReference>
<dbReference type="EMBL" id="AFYH01023110">
    <property type="status" value="NOT_ANNOTATED_CDS"/>
    <property type="molecule type" value="Genomic_DNA"/>
</dbReference>
<proteinExistence type="predicted"/>
<evidence type="ECO:0000256" key="1">
    <source>
        <dbReference type="ARBA" id="ARBA00023054"/>
    </source>
</evidence>
<dbReference type="eggNOG" id="ENOG502QT1M">
    <property type="taxonomic scope" value="Eukaryota"/>
</dbReference>
<evidence type="ECO:0000313" key="5">
    <source>
        <dbReference type="Proteomes" id="UP000008672"/>
    </source>
</evidence>
<evidence type="ECO:0000313" key="4">
    <source>
        <dbReference type="Ensembl" id="ENSLACP00000018336.1"/>
    </source>
</evidence>
<dbReference type="InterPro" id="IPR051002">
    <property type="entry name" value="UBA_autophagy_assoc_protein"/>
</dbReference>